<dbReference type="EMBL" id="FOEF01000002">
    <property type="protein sequence ID" value="SEO87168.1"/>
    <property type="molecule type" value="Genomic_DNA"/>
</dbReference>
<sequence length="93" mass="9926">MIRARSATGRIDGGETHGRLPPVPLLCFFTDPARPYFSLSLVAAGKPSGCGQRLAEYECAPVPASLPPSTIRYSSRIGVPSNQDSRISRVPAE</sequence>
<protein>
    <submittedName>
        <fullName evidence="2">Uncharacterized protein</fullName>
    </submittedName>
</protein>
<feature type="region of interest" description="Disordered" evidence="1">
    <location>
        <begin position="73"/>
        <end position="93"/>
    </location>
</feature>
<evidence type="ECO:0000313" key="2">
    <source>
        <dbReference type="EMBL" id="SEO87168.1"/>
    </source>
</evidence>
<evidence type="ECO:0000313" key="3">
    <source>
        <dbReference type="Proteomes" id="UP000198582"/>
    </source>
</evidence>
<proteinExistence type="predicted"/>
<organism evidence="2 3">
    <name type="scientific">Amycolatopsis saalfeldensis</name>
    <dbReference type="NCBI Taxonomy" id="394193"/>
    <lineage>
        <taxon>Bacteria</taxon>
        <taxon>Bacillati</taxon>
        <taxon>Actinomycetota</taxon>
        <taxon>Actinomycetes</taxon>
        <taxon>Pseudonocardiales</taxon>
        <taxon>Pseudonocardiaceae</taxon>
        <taxon>Amycolatopsis</taxon>
    </lineage>
</organism>
<gene>
    <name evidence="2" type="ORF">SAMN04489732_102478</name>
</gene>
<dbReference type="AlphaFoldDB" id="A0A1H8T9J4"/>
<evidence type="ECO:0000256" key="1">
    <source>
        <dbReference type="SAM" id="MobiDB-lite"/>
    </source>
</evidence>
<dbReference type="Proteomes" id="UP000198582">
    <property type="component" value="Unassembled WGS sequence"/>
</dbReference>
<keyword evidence="3" id="KW-1185">Reference proteome</keyword>
<name>A0A1H8T9J4_9PSEU</name>
<reference evidence="3" key="1">
    <citation type="submission" date="2016-10" db="EMBL/GenBank/DDBJ databases">
        <authorList>
            <person name="Varghese N."/>
            <person name="Submissions S."/>
        </authorList>
    </citation>
    <scope>NUCLEOTIDE SEQUENCE [LARGE SCALE GENOMIC DNA]</scope>
    <source>
        <strain evidence="3">DSM 44993</strain>
    </source>
</reference>
<accession>A0A1H8T9J4</accession>